<dbReference type="FunFam" id="3.60.110.10:FF:000005">
    <property type="entry name" value="nitrilase homolog 1 isoform X1"/>
    <property type="match status" value="1"/>
</dbReference>
<dbReference type="InterPro" id="IPR001110">
    <property type="entry name" value="UPF0012_CS"/>
</dbReference>
<feature type="domain" description="CN hydrolase" evidence="2">
    <location>
        <begin position="14"/>
        <end position="264"/>
    </location>
</feature>
<evidence type="ECO:0000313" key="3">
    <source>
        <dbReference type="EMBL" id="KAJ8047381.1"/>
    </source>
</evidence>
<dbReference type="PANTHER" id="PTHR23088">
    <property type="entry name" value="NITRILASE-RELATED"/>
    <property type="match status" value="1"/>
</dbReference>
<dbReference type="GO" id="GO:0006139">
    <property type="term" value="P:nucleobase-containing compound metabolic process"/>
    <property type="evidence" value="ECO:0007669"/>
    <property type="project" value="TreeGrafter"/>
</dbReference>
<accession>A0A9Q1CL87</accession>
<dbReference type="Gene3D" id="3.60.110.10">
    <property type="entry name" value="Carbon-nitrogen hydrolase"/>
    <property type="match status" value="1"/>
</dbReference>
<protein>
    <submittedName>
        <fullName evidence="3">Deaminated glutathione amidase</fullName>
    </submittedName>
</protein>
<keyword evidence="1" id="KW-0378">Hydrolase</keyword>
<sequence length="293" mass="32174">MSSIYRMASAARANLVAVCQLMCNSDKAKNFCESKALITKAANLGAKVVFLPEASDYLSENSQRAVDLAEPVDGPTVKSYRELAVSLGVWLSIGLHIKSEDPSESSRIFNRHLLIDSDGNIVEHYDKLHLYDVSVEGLAPILESSWTIPGTKLVPPASSPVGNIGLGICYDLRFPEFSLCLAKQGAHILTYPSAFMQKTGLAHWEALLRARAIETQCYVIAAAQTGQPFANRTLYGHSMVVDPWGQVVASCHEGVDVCLANIDLDYVESVRKQMPVWSQRRTDIYKDVLPNTT</sequence>
<comment type="caution">
    <text evidence="3">The sequence shown here is derived from an EMBL/GenBank/DDBJ whole genome shotgun (WGS) entry which is preliminary data.</text>
</comment>
<dbReference type="PROSITE" id="PS01227">
    <property type="entry name" value="UPF0012"/>
    <property type="match status" value="1"/>
</dbReference>
<evidence type="ECO:0000259" key="2">
    <source>
        <dbReference type="PROSITE" id="PS50263"/>
    </source>
</evidence>
<keyword evidence="4" id="KW-1185">Reference proteome</keyword>
<evidence type="ECO:0000313" key="4">
    <source>
        <dbReference type="Proteomes" id="UP001152320"/>
    </source>
</evidence>
<reference evidence="3" key="1">
    <citation type="submission" date="2021-10" db="EMBL/GenBank/DDBJ databases">
        <title>Tropical sea cucumber genome reveals ecological adaptation and Cuvierian tubules defense mechanism.</title>
        <authorList>
            <person name="Chen T."/>
        </authorList>
    </citation>
    <scope>NUCLEOTIDE SEQUENCE</scope>
    <source>
        <strain evidence="3">Nanhai2018</strain>
        <tissue evidence="3">Muscle</tissue>
    </source>
</reference>
<dbReference type="InterPro" id="IPR003010">
    <property type="entry name" value="C-N_Hydrolase"/>
</dbReference>
<dbReference type="InterPro" id="IPR045254">
    <property type="entry name" value="Nit1/2_C-N_Hydrolase"/>
</dbReference>
<dbReference type="GO" id="GO:0047710">
    <property type="term" value="F:bis(5'-adenosyl)-triphosphatase activity"/>
    <property type="evidence" value="ECO:0007669"/>
    <property type="project" value="TreeGrafter"/>
</dbReference>
<dbReference type="EMBL" id="JAIZAY010000002">
    <property type="protein sequence ID" value="KAJ8047381.1"/>
    <property type="molecule type" value="Genomic_DNA"/>
</dbReference>
<proteinExistence type="predicted"/>
<dbReference type="CDD" id="cd07572">
    <property type="entry name" value="nit"/>
    <property type="match status" value="1"/>
</dbReference>
<evidence type="ECO:0000256" key="1">
    <source>
        <dbReference type="ARBA" id="ARBA00022801"/>
    </source>
</evidence>
<organism evidence="3 4">
    <name type="scientific">Holothuria leucospilota</name>
    <name type="common">Black long sea cucumber</name>
    <name type="synonym">Mertensiothuria leucospilota</name>
    <dbReference type="NCBI Taxonomy" id="206669"/>
    <lineage>
        <taxon>Eukaryota</taxon>
        <taxon>Metazoa</taxon>
        <taxon>Echinodermata</taxon>
        <taxon>Eleutherozoa</taxon>
        <taxon>Echinozoa</taxon>
        <taxon>Holothuroidea</taxon>
        <taxon>Aspidochirotacea</taxon>
        <taxon>Aspidochirotida</taxon>
        <taxon>Holothuriidae</taxon>
        <taxon>Holothuria</taxon>
    </lineage>
</organism>
<dbReference type="AlphaFoldDB" id="A0A9Q1CL87"/>
<dbReference type="PANTHER" id="PTHR23088:SF27">
    <property type="entry name" value="DEAMINATED GLUTATHIONE AMIDASE"/>
    <property type="match status" value="1"/>
</dbReference>
<dbReference type="SUPFAM" id="SSF56317">
    <property type="entry name" value="Carbon-nitrogen hydrolase"/>
    <property type="match status" value="1"/>
</dbReference>
<dbReference type="OrthoDB" id="680339at2759"/>
<dbReference type="Proteomes" id="UP001152320">
    <property type="component" value="Chromosome 2"/>
</dbReference>
<dbReference type="PROSITE" id="PS50263">
    <property type="entry name" value="CN_HYDROLASE"/>
    <property type="match status" value="1"/>
</dbReference>
<gene>
    <name evidence="3" type="ORF">HOLleu_06366</name>
</gene>
<dbReference type="Pfam" id="PF00795">
    <property type="entry name" value="CN_hydrolase"/>
    <property type="match status" value="1"/>
</dbReference>
<dbReference type="InterPro" id="IPR036526">
    <property type="entry name" value="C-N_Hydrolase_sf"/>
</dbReference>
<name>A0A9Q1CL87_HOLLE</name>
<dbReference type="GO" id="GO:0016811">
    <property type="term" value="F:hydrolase activity, acting on carbon-nitrogen (but not peptide) bonds, in linear amides"/>
    <property type="evidence" value="ECO:0007669"/>
    <property type="project" value="InterPro"/>
</dbReference>